<gene>
    <name evidence="2" type="ORF">CDG68_11530</name>
</gene>
<dbReference type="AlphaFoldDB" id="A0A3G2T389"/>
<proteinExistence type="predicted"/>
<name>A0A3G2T389_9GAMM</name>
<reference evidence="2 3" key="1">
    <citation type="submission" date="2018-10" db="EMBL/GenBank/DDBJ databases">
        <title>The complete genome of Acinetobacter wuhouensis strain WCHAW010062.</title>
        <authorList>
            <person name="Hu Y."/>
            <person name="Long H."/>
            <person name="Feng Y."/>
            <person name="Zong Z."/>
        </authorList>
    </citation>
    <scope>NUCLEOTIDE SEQUENCE [LARGE SCALE GENOMIC DNA]</scope>
    <source>
        <strain evidence="2 3">WCHAW010062</strain>
    </source>
</reference>
<evidence type="ECO:0000313" key="2">
    <source>
        <dbReference type="EMBL" id="AYO54226.1"/>
    </source>
</evidence>
<dbReference type="Pfam" id="PF02498">
    <property type="entry name" value="Bro-N"/>
    <property type="match status" value="1"/>
</dbReference>
<dbReference type="SMART" id="SM01040">
    <property type="entry name" value="Bro-N"/>
    <property type="match status" value="1"/>
</dbReference>
<dbReference type="InterPro" id="IPR003497">
    <property type="entry name" value="BRO_N_domain"/>
</dbReference>
<evidence type="ECO:0000313" key="3">
    <source>
        <dbReference type="Proteomes" id="UP000279962"/>
    </source>
</evidence>
<evidence type="ECO:0000259" key="1">
    <source>
        <dbReference type="PROSITE" id="PS51750"/>
    </source>
</evidence>
<dbReference type="PROSITE" id="PS51750">
    <property type="entry name" value="BRO_N"/>
    <property type="match status" value="1"/>
</dbReference>
<sequence length="272" mass="31444">MGSLTLSFNEVNFSPMVQDGQTYLTSIELAVALGYADTRSVTKIFNRYADEFTLKMTKIIESSEVANLSTSNLVIKTRIFSLRGCHLIAMFARTPVAKEFRKWVLDILDKEVGQPVSKTHKSEREPLTNAVNMLVAKTKHLNYSDAYKLVHQRFNVEHIEDIPYDAIPAAVEYVHHLIALYSNAEKKQFSEAELQNLHALATHMIWVREWWREFGDSIKKLNPTMYYRVNDNFKDGAFVAWWFVKPTKKQALEECVKNFDWLAGTYQKNLPI</sequence>
<feature type="domain" description="Bro-N" evidence="1">
    <location>
        <begin position="1"/>
        <end position="120"/>
    </location>
</feature>
<protein>
    <recommendedName>
        <fullName evidence="1">Bro-N domain-containing protein</fullName>
    </recommendedName>
</protein>
<dbReference type="RefSeq" id="WP_087551847.1">
    <property type="nucleotide sequence ID" value="NZ_CP033133.1"/>
</dbReference>
<accession>A0A3G2T389</accession>
<organism evidence="2 3">
    <name type="scientific">Acinetobacter wuhouensis</name>
    <dbReference type="NCBI Taxonomy" id="1879050"/>
    <lineage>
        <taxon>Bacteria</taxon>
        <taxon>Pseudomonadati</taxon>
        <taxon>Pseudomonadota</taxon>
        <taxon>Gammaproteobacteria</taxon>
        <taxon>Moraxellales</taxon>
        <taxon>Moraxellaceae</taxon>
        <taxon>Acinetobacter</taxon>
    </lineage>
</organism>
<dbReference type="EMBL" id="CP033133">
    <property type="protein sequence ID" value="AYO54226.1"/>
    <property type="molecule type" value="Genomic_DNA"/>
</dbReference>
<dbReference type="Proteomes" id="UP000279962">
    <property type="component" value="Chromosome"/>
</dbReference>